<proteinExistence type="predicted"/>
<organism evidence="1 2">
    <name type="scientific">Mucor saturninus</name>
    <dbReference type="NCBI Taxonomy" id="64648"/>
    <lineage>
        <taxon>Eukaryota</taxon>
        <taxon>Fungi</taxon>
        <taxon>Fungi incertae sedis</taxon>
        <taxon>Mucoromycota</taxon>
        <taxon>Mucoromycotina</taxon>
        <taxon>Mucoromycetes</taxon>
        <taxon>Mucorales</taxon>
        <taxon>Mucorineae</taxon>
        <taxon>Mucoraceae</taxon>
        <taxon>Mucor</taxon>
    </lineage>
</organism>
<reference evidence="1" key="1">
    <citation type="submission" date="2020-12" db="EMBL/GenBank/DDBJ databases">
        <title>Metabolic potential, ecology and presence of endohyphal bacteria is reflected in genomic diversity of Mucoromycotina.</title>
        <authorList>
            <person name="Muszewska A."/>
            <person name="Okrasinska A."/>
            <person name="Steczkiewicz K."/>
            <person name="Drgas O."/>
            <person name="Orlowska M."/>
            <person name="Perlinska-Lenart U."/>
            <person name="Aleksandrzak-Piekarczyk T."/>
            <person name="Szatraj K."/>
            <person name="Zielenkiewicz U."/>
            <person name="Pilsyk S."/>
            <person name="Malc E."/>
            <person name="Mieczkowski P."/>
            <person name="Kruszewska J.S."/>
            <person name="Biernat P."/>
            <person name="Pawlowska J."/>
        </authorList>
    </citation>
    <scope>NUCLEOTIDE SEQUENCE</scope>
    <source>
        <strain evidence="1">WA0000017839</strain>
    </source>
</reference>
<evidence type="ECO:0000313" key="2">
    <source>
        <dbReference type="Proteomes" id="UP000603453"/>
    </source>
</evidence>
<accession>A0A8H7R841</accession>
<comment type="caution">
    <text evidence="1">The sequence shown here is derived from an EMBL/GenBank/DDBJ whole genome shotgun (WGS) entry which is preliminary data.</text>
</comment>
<dbReference type="EMBL" id="JAEPRD010000032">
    <property type="protein sequence ID" value="KAG2206104.1"/>
    <property type="molecule type" value="Genomic_DNA"/>
</dbReference>
<protein>
    <submittedName>
        <fullName evidence="1">Uncharacterized protein</fullName>
    </submittedName>
</protein>
<dbReference type="OrthoDB" id="2284791at2759"/>
<dbReference type="Proteomes" id="UP000603453">
    <property type="component" value="Unassembled WGS sequence"/>
</dbReference>
<sequence>MEDTLRGLLTLKEHFVSIAWKVKSELHKLEHASVLEDICPTPSTGSSHSKSPFIFFTPRNHRVQKHKLLELDDYDETTVNSYFKQVRRFELTVD</sequence>
<evidence type="ECO:0000313" key="1">
    <source>
        <dbReference type="EMBL" id="KAG2206104.1"/>
    </source>
</evidence>
<dbReference type="AlphaFoldDB" id="A0A8H7R841"/>
<keyword evidence="2" id="KW-1185">Reference proteome</keyword>
<name>A0A8H7R841_9FUNG</name>
<gene>
    <name evidence="1" type="ORF">INT47_003753</name>
</gene>